<keyword evidence="3" id="KW-1185">Reference proteome</keyword>
<dbReference type="EMBL" id="JAUJWU010000002">
    <property type="protein sequence ID" value="MDN7245637.1"/>
    <property type="molecule type" value="Genomic_DNA"/>
</dbReference>
<name>A0ABT8NCM1_9BACL</name>
<dbReference type="SUPFAM" id="SSF53474">
    <property type="entry name" value="alpha/beta-Hydrolases"/>
    <property type="match status" value="1"/>
</dbReference>
<comment type="caution">
    <text evidence="2">The sequence shown here is derived from an EMBL/GenBank/DDBJ whole genome shotgun (WGS) entry which is preliminary data.</text>
</comment>
<keyword evidence="2" id="KW-0378">Hydrolase</keyword>
<dbReference type="PANTHER" id="PTHR11614">
    <property type="entry name" value="PHOSPHOLIPASE-RELATED"/>
    <property type="match status" value="1"/>
</dbReference>
<organism evidence="2 3">
    <name type="scientific">Planococcus shenhongbingii</name>
    <dbReference type="NCBI Taxonomy" id="3058398"/>
    <lineage>
        <taxon>Bacteria</taxon>
        <taxon>Bacillati</taxon>
        <taxon>Bacillota</taxon>
        <taxon>Bacilli</taxon>
        <taxon>Bacillales</taxon>
        <taxon>Caryophanaceae</taxon>
        <taxon>Planococcus</taxon>
    </lineage>
</organism>
<dbReference type="Gene3D" id="3.40.50.1820">
    <property type="entry name" value="alpha/beta hydrolase"/>
    <property type="match status" value="1"/>
</dbReference>
<dbReference type="RefSeq" id="WP_301856284.1">
    <property type="nucleotide sequence ID" value="NZ_JAUJWU010000002.1"/>
</dbReference>
<evidence type="ECO:0000313" key="2">
    <source>
        <dbReference type="EMBL" id="MDN7245637.1"/>
    </source>
</evidence>
<dbReference type="PIRSF" id="PIRSF017388">
    <property type="entry name" value="Esterase_lipase"/>
    <property type="match status" value="1"/>
</dbReference>
<evidence type="ECO:0000259" key="1">
    <source>
        <dbReference type="Pfam" id="PF12146"/>
    </source>
</evidence>
<reference evidence="2 3" key="1">
    <citation type="submission" date="2023-07" db="EMBL/GenBank/DDBJ databases">
        <title>Novel species in genus Planococcus.</title>
        <authorList>
            <person name="Ning S."/>
        </authorList>
    </citation>
    <scope>NUCLEOTIDE SEQUENCE [LARGE SCALE GENOMIC DNA]</scope>
    <source>
        <strain evidence="2 3">N017</strain>
    </source>
</reference>
<gene>
    <name evidence="2" type="ORF">QWY13_08995</name>
</gene>
<dbReference type="Pfam" id="PF12146">
    <property type="entry name" value="Hydrolase_4"/>
    <property type="match status" value="1"/>
</dbReference>
<dbReference type="GO" id="GO:0016787">
    <property type="term" value="F:hydrolase activity"/>
    <property type="evidence" value="ECO:0007669"/>
    <property type="project" value="UniProtKB-KW"/>
</dbReference>
<proteinExistence type="predicted"/>
<dbReference type="Proteomes" id="UP001172142">
    <property type="component" value="Unassembled WGS sequence"/>
</dbReference>
<evidence type="ECO:0000313" key="3">
    <source>
        <dbReference type="Proteomes" id="UP001172142"/>
    </source>
</evidence>
<accession>A0ABT8NCM1</accession>
<sequence length="248" mass="27987">MMKLLPPKPFYYEGGEQAVLLLHSFTSNPGDMKKLGRHLQKNQYSCCAPVYSGHGLPAEDLLTYGPSDWWQDALGGYQLLKDKGFDQIAVIGLSLGGVLALKAAQELEVAGVVTMSVPIQREAAFLQKRVFHYAKRYKQLEGKDEDQIRLEMDNLHDLPVDSLDEFQQLIDRTRDNLTQITSPIRILYGELDEPLYQESAEVIFQSVASDHKTVKGYPNSKHLMTLGADMDDVNKDVLAFLNELTWQL</sequence>
<dbReference type="InterPro" id="IPR051044">
    <property type="entry name" value="MAG_DAG_Lipase"/>
</dbReference>
<dbReference type="InterPro" id="IPR022742">
    <property type="entry name" value="Hydrolase_4"/>
</dbReference>
<protein>
    <submittedName>
        <fullName evidence="2">Alpha/beta fold hydrolase</fullName>
    </submittedName>
</protein>
<dbReference type="InterPro" id="IPR029058">
    <property type="entry name" value="AB_hydrolase_fold"/>
</dbReference>
<feature type="domain" description="Serine aminopeptidase S33" evidence="1">
    <location>
        <begin position="17"/>
        <end position="224"/>
    </location>
</feature>
<dbReference type="InterPro" id="IPR012354">
    <property type="entry name" value="Esterase_lipase"/>
</dbReference>